<feature type="signal peptide" evidence="1">
    <location>
        <begin position="1"/>
        <end position="22"/>
    </location>
</feature>
<dbReference type="InterPro" id="IPR038483">
    <property type="entry name" value="YcfL-like_sf"/>
</dbReference>
<name>W8VHD2_KLEPN</name>
<organism evidence="2 3">
    <name type="scientific">Klebsiella pneumoniae 30684/NJST258_2</name>
    <dbReference type="NCBI Taxonomy" id="1420013"/>
    <lineage>
        <taxon>Bacteria</taxon>
        <taxon>Pseudomonadati</taxon>
        <taxon>Pseudomonadota</taxon>
        <taxon>Gammaproteobacteria</taxon>
        <taxon>Enterobacterales</taxon>
        <taxon>Enterobacteriaceae</taxon>
        <taxon>Klebsiella/Raoultella group</taxon>
        <taxon>Klebsiella</taxon>
        <taxon>Klebsiella pneumoniae complex</taxon>
    </lineage>
</organism>
<dbReference type="PROSITE" id="PS51257">
    <property type="entry name" value="PROKAR_LIPOPROTEIN"/>
    <property type="match status" value="1"/>
</dbReference>
<dbReference type="KEGG" id="kps:KPNJ2_03416"/>
<dbReference type="Proteomes" id="UP000019586">
    <property type="component" value="Chromosome"/>
</dbReference>
<evidence type="ECO:0000313" key="3">
    <source>
        <dbReference type="Proteomes" id="UP000019586"/>
    </source>
</evidence>
<proteinExistence type="predicted"/>
<dbReference type="AlphaFoldDB" id="W8VHD2"/>
<dbReference type="Pfam" id="PF07233">
    <property type="entry name" value="DUF1425"/>
    <property type="match status" value="1"/>
</dbReference>
<sequence length="135" mass="14633">MARCWRTKANVMLRTLLGACLAAGLLAGCSSHPEIPVSDQQALVMESSVLAAGISASEPAVVATEIQATASSTLYNERQQPVTVHYRFFWYDARGLEMHPLDAPRTIVVPARSSVTLYGSANILGAHKARLYLYL</sequence>
<keyword evidence="1" id="KW-0732">Signal</keyword>
<gene>
    <name evidence="2" type="ORF">KPNJ2_03416</name>
</gene>
<dbReference type="EMBL" id="CP006918">
    <property type="protein sequence ID" value="AHM80196.1"/>
    <property type="molecule type" value="Genomic_DNA"/>
</dbReference>
<dbReference type="HOGENOM" id="CLU_145387_2_0_6"/>
<reference evidence="2 3" key="1">
    <citation type="journal article" date="2014" name="Proc. Natl. Acad. Sci. U.S.A.">
        <title>Molecular dissection of the evolution of carbapenem-resistant multilocus sequence type 258 Klebsiella pneumoniae.</title>
        <authorList>
            <person name="Deleo F.R."/>
            <person name="Chen L."/>
            <person name="Porcella S.F."/>
            <person name="Martens C.A."/>
            <person name="Kobayashi S.D."/>
            <person name="Porter A.R."/>
            <person name="Chavda K.D."/>
            <person name="Jacobs M.R."/>
            <person name="Mathema B."/>
            <person name="Olsen R.J."/>
            <person name="Bonomo R.A."/>
            <person name="Musser J.M."/>
            <person name="Kreiswirth B.N."/>
        </authorList>
    </citation>
    <scope>NUCLEOTIDE SEQUENCE [LARGE SCALE GENOMIC DNA]</scope>
    <source>
        <strain evidence="2">30684/NJST258_2</strain>
    </source>
</reference>
<dbReference type="Gene3D" id="2.60.40.3230">
    <property type="match status" value="1"/>
</dbReference>
<evidence type="ECO:0000313" key="2">
    <source>
        <dbReference type="EMBL" id="AHM80196.1"/>
    </source>
</evidence>
<evidence type="ECO:0008006" key="4">
    <source>
        <dbReference type="Google" id="ProtNLM"/>
    </source>
</evidence>
<dbReference type="InterPro" id="IPR010824">
    <property type="entry name" value="DUF1425"/>
</dbReference>
<feature type="chain" id="PRO_5004915859" description="DUF1425 domain-containing protein" evidence="1">
    <location>
        <begin position="23"/>
        <end position="135"/>
    </location>
</feature>
<dbReference type="CDD" id="cd09030">
    <property type="entry name" value="DUF1425"/>
    <property type="match status" value="1"/>
</dbReference>
<dbReference type="PATRIC" id="fig|1420013.3.peg.3208"/>
<accession>W8VHD2</accession>
<evidence type="ECO:0000256" key="1">
    <source>
        <dbReference type="SAM" id="SignalP"/>
    </source>
</evidence>
<protein>
    <recommendedName>
        <fullName evidence="4">DUF1425 domain-containing protein</fullName>
    </recommendedName>
</protein>